<reference evidence="5" key="2">
    <citation type="submission" date="2016-06" db="EMBL/GenBank/DDBJ databases">
        <title>NZP2037 Pacbio-Illumina hybrid assembly.</title>
        <authorList>
            <person name="Ramsay J.P."/>
        </authorList>
    </citation>
    <scope>NUCLEOTIDE SEQUENCE [LARGE SCALE GENOMIC DNA]</scope>
    <source>
        <strain evidence="5">R7ANS::ICEMlSym2042</strain>
    </source>
</reference>
<evidence type="ECO:0000313" key="4">
    <source>
        <dbReference type="Proteomes" id="UP000093737"/>
    </source>
</evidence>
<keyword evidence="1" id="KW-0472">Membrane</keyword>
<sequence length="95" mass="10489">MLAFLVEGGWRIATLPSHQTVPVYGVVVRMTVVVSAIFFFMVHSFLVVGGCYSVMLPYAGLLRSAPCKDEQQLSCRACSVVEEPPKFHERSQLLG</sequence>
<keyword evidence="1" id="KW-1133">Transmembrane helix</keyword>
<dbReference type="Proteomes" id="UP000093748">
    <property type="component" value="Unassembled WGS sequence"/>
</dbReference>
<accession>A0A1A5IHE9</accession>
<comment type="caution">
    <text evidence="2">The sequence shown here is derived from an EMBL/GenBank/DDBJ whole genome shotgun (WGS) entry which is preliminary data.</text>
</comment>
<feature type="transmembrane region" description="Helical" evidence="1">
    <location>
        <begin position="32"/>
        <end position="55"/>
    </location>
</feature>
<dbReference type="AlphaFoldDB" id="A0A1A5IHE9"/>
<organism evidence="2 5">
    <name type="scientific">Rhizobium loti</name>
    <name type="common">Mesorhizobium loti</name>
    <dbReference type="NCBI Taxonomy" id="381"/>
    <lineage>
        <taxon>Bacteria</taxon>
        <taxon>Pseudomonadati</taxon>
        <taxon>Pseudomonadota</taxon>
        <taxon>Alphaproteobacteria</taxon>
        <taxon>Hyphomicrobiales</taxon>
        <taxon>Phyllobacteriaceae</taxon>
        <taxon>Mesorhizobium</taxon>
    </lineage>
</organism>
<keyword evidence="1" id="KW-0812">Transmembrane</keyword>
<proteinExistence type="predicted"/>
<dbReference type="Proteomes" id="UP000093737">
    <property type="component" value="Unassembled WGS sequence"/>
</dbReference>
<evidence type="ECO:0000256" key="1">
    <source>
        <dbReference type="SAM" id="Phobius"/>
    </source>
</evidence>
<gene>
    <name evidence="3" type="ORF">A8145_28600</name>
    <name evidence="2" type="ORF">BAE39_30240</name>
</gene>
<name>A0A1A5IHE9_RHILI</name>
<protein>
    <submittedName>
        <fullName evidence="2">Uncharacterized protein</fullName>
    </submittedName>
</protein>
<evidence type="ECO:0000313" key="3">
    <source>
        <dbReference type="EMBL" id="OBQ70308.1"/>
    </source>
</evidence>
<evidence type="ECO:0000313" key="2">
    <source>
        <dbReference type="EMBL" id="OBP78381.1"/>
    </source>
</evidence>
<reference evidence="3 4" key="1">
    <citation type="submission" date="2016-05" db="EMBL/GenBank/DDBJ databases">
        <authorList>
            <person name="Ramsay J.P."/>
        </authorList>
    </citation>
    <scope>NUCLEOTIDE SEQUENCE [LARGE SCALE GENOMIC DNA]</scope>
    <source>
        <strain evidence="3 4">NZP2042</strain>
    </source>
</reference>
<evidence type="ECO:0000313" key="5">
    <source>
        <dbReference type="Proteomes" id="UP000093748"/>
    </source>
</evidence>
<reference evidence="2" key="3">
    <citation type="submission" date="2016-06" db="EMBL/GenBank/DDBJ databases">
        <authorList>
            <person name="Kjaerup R.B."/>
            <person name="Dalgaard T.S."/>
            <person name="Juul-Madsen H.R."/>
        </authorList>
    </citation>
    <scope>NUCLEOTIDE SEQUENCE</scope>
    <source>
        <strain evidence="2">R7ANS::ICEMlSym2042</strain>
    </source>
</reference>
<dbReference type="EMBL" id="LZTJ01000007">
    <property type="protein sequence ID" value="OBP78381.1"/>
    <property type="molecule type" value="Genomic_DNA"/>
</dbReference>
<dbReference type="EMBL" id="LYTK01000004">
    <property type="protein sequence ID" value="OBQ70308.1"/>
    <property type="molecule type" value="Genomic_DNA"/>
</dbReference>